<evidence type="ECO:0000313" key="3">
    <source>
        <dbReference type="EMBL" id="MPN01174.1"/>
    </source>
</evidence>
<sequence length="112" mass="11729">MLDATSAQEYGVPVGILVSGVTSGSPAYEAGLQANDVITEIDGQTVESLEWFTSLIQAKKVGDTISITVYRNGQYYQATVTIGDLNQMSEGSSSAVATPTPSAGENPFLPRP</sequence>
<feature type="region of interest" description="Disordered" evidence="1">
    <location>
        <begin position="89"/>
        <end position="112"/>
    </location>
</feature>
<dbReference type="Gene3D" id="2.30.42.10">
    <property type="match status" value="1"/>
</dbReference>
<feature type="domain" description="PDZ" evidence="2">
    <location>
        <begin position="1"/>
        <end position="73"/>
    </location>
</feature>
<protein>
    <recommendedName>
        <fullName evidence="2">PDZ domain-containing protein</fullName>
    </recommendedName>
</protein>
<dbReference type="SUPFAM" id="SSF50156">
    <property type="entry name" value="PDZ domain-like"/>
    <property type="match status" value="1"/>
</dbReference>
<reference evidence="3" key="1">
    <citation type="submission" date="2019-08" db="EMBL/GenBank/DDBJ databases">
        <authorList>
            <person name="Kucharzyk K."/>
            <person name="Murdoch R.W."/>
            <person name="Higgins S."/>
            <person name="Loffler F."/>
        </authorList>
    </citation>
    <scope>NUCLEOTIDE SEQUENCE</scope>
</reference>
<proteinExistence type="predicted"/>
<dbReference type="PROSITE" id="PS50106">
    <property type="entry name" value="PDZ"/>
    <property type="match status" value="1"/>
</dbReference>
<evidence type="ECO:0000256" key="1">
    <source>
        <dbReference type="SAM" id="MobiDB-lite"/>
    </source>
</evidence>
<feature type="compositionally biased region" description="Low complexity" evidence="1">
    <location>
        <begin position="92"/>
        <end position="103"/>
    </location>
</feature>
<comment type="caution">
    <text evidence="3">The sequence shown here is derived from an EMBL/GenBank/DDBJ whole genome shotgun (WGS) entry which is preliminary data.</text>
</comment>
<dbReference type="Pfam" id="PF13180">
    <property type="entry name" value="PDZ_2"/>
    <property type="match status" value="1"/>
</dbReference>
<dbReference type="InterPro" id="IPR036034">
    <property type="entry name" value="PDZ_sf"/>
</dbReference>
<dbReference type="SMART" id="SM00228">
    <property type="entry name" value="PDZ"/>
    <property type="match status" value="1"/>
</dbReference>
<dbReference type="EMBL" id="VSSQ01047196">
    <property type="protein sequence ID" value="MPN01174.1"/>
    <property type="molecule type" value="Genomic_DNA"/>
</dbReference>
<dbReference type="PANTHER" id="PTHR47389:SF4">
    <property type="entry name" value="OS09G0436400 PROTEIN"/>
    <property type="match status" value="1"/>
</dbReference>
<dbReference type="InterPro" id="IPR001478">
    <property type="entry name" value="PDZ"/>
</dbReference>
<accession>A0A645EKD5</accession>
<dbReference type="AlphaFoldDB" id="A0A645EKD5"/>
<name>A0A645EKD5_9ZZZZ</name>
<gene>
    <name evidence="3" type="ORF">SDC9_148380</name>
</gene>
<organism evidence="3">
    <name type="scientific">bioreactor metagenome</name>
    <dbReference type="NCBI Taxonomy" id="1076179"/>
    <lineage>
        <taxon>unclassified sequences</taxon>
        <taxon>metagenomes</taxon>
        <taxon>ecological metagenomes</taxon>
    </lineage>
</organism>
<evidence type="ECO:0000259" key="2">
    <source>
        <dbReference type="PROSITE" id="PS50106"/>
    </source>
</evidence>
<dbReference type="PANTHER" id="PTHR47389">
    <property type="entry name" value="OS09G0436400 PROTEIN"/>
    <property type="match status" value="1"/>
</dbReference>